<protein>
    <submittedName>
        <fullName evidence="1">Uncharacterized protein</fullName>
    </submittedName>
</protein>
<sequence>MVKLQLAASVNLMKLMKKQMQEKMGFYNNALQSFMTKDQDEANLLLQTNKKTVVAIEGKRSRTSAAST</sequence>
<proteinExistence type="predicted"/>
<evidence type="ECO:0000313" key="1">
    <source>
        <dbReference type="EMBL" id="KZN05360.1"/>
    </source>
</evidence>
<dbReference type="EMBL" id="LNRQ01000002">
    <property type="protein sequence ID" value="KZN05360.1"/>
    <property type="molecule type" value="Genomic_DNA"/>
</dbReference>
<accession>A0A166DKP5</accession>
<keyword evidence="3" id="KW-1185">Reference proteome</keyword>
<name>A0A166DKP5_DAUCS</name>
<evidence type="ECO:0000313" key="3">
    <source>
        <dbReference type="Proteomes" id="UP000077755"/>
    </source>
</evidence>
<dbReference type="Gramene" id="KZN05360">
    <property type="protein sequence ID" value="KZN05360"/>
    <property type="gene ID" value="DCAR_006197"/>
</dbReference>
<dbReference type="AlphaFoldDB" id="A0A166DKP5"/>
<gene>
    <name evidence="1" type="ORF">DCAR_006197</name>
    <name evidence="2" type="ORF">DCAR_0206990</name>
</gene>
<dbReference type="EMBL" id="CP093344">
    <property type="protein sequence ID" value="WOG87759.1"/>
    <property type="molecule type" value="Genomic_DNA"/>
</dbReference>
<reference evidence="1" key="1">
    <citation type="journal article" date="2016" name="Nat. Genet.">
        <title>A high-quality carrot genome assembly provides new insights into carotenoid accumulation and asterid genome evolution.</title>
        <authorList>
            <person name="Iorizzo M."/>
            <person name="Ellison S."/>
            <person name="Senalik D."/>
            <person name="Zeng P."/>
            <person name="Satapoomin P."/>
            <person name="Huang J."/>
            <person name="Bowman M."/>
            <person name="Iovene M."/>
            <person name="Sanseverino W."/>
            <person name="Cavagnaro P."/>
            <person name="Yildiz M."/>
            <person name="Macko-Podgorni A."/>
            <person name="Moranska E."/>
            <person name="Grzebelus E."/>
            <person name="Grzebelus D."/>
            <person name="Ashrafi H."/>
            <person name="Zheng Z."/>
            <person name="Cheng S."/>
            <person name="Spooner D."/>
            <person name="Van Deynze A."/>
            <person name="Simon P."/>
        </authorList>
    </citation>
    <scope>NUCLEOTIDE SEQUENCE [LARGE SCALE GENOMIC DNA]</scope>
    <source>
        <tissue evidence="1">Leaf</tissue>
    </source>
</reference>
<evidence type="ECO:0000313" key="2">
    <source>
        <dbReference type="EMBL" id="WOG87759.1"/>
    </source>
</evidence>
<reference evidence="2" key="2">
    <citation type="submission" date="2022-03" db="EMBL/GenBank/DDBJ databases">
        <title>Draft title - Genomic analysis of global carrot germplasm unveils the trajectory of domestication and the origin of high carotenoid orange carrot.</title>
        <authorList>
            <person name="Iorizzo M."/>
            <person name="Ellison S."/>
            <person name="Senalik D."/>
            <person name="Macko-Podgorni A."/>
            <person name="Grzebelus D."/>
            <person name="Bostan H."/>
            <person name="Rolling W."/>
            <person name="Curaba J."/>
            <person name="Simon P."/>
        </authorList>
    </citation>
    <scope>NUCLEOTIDE SEQUENCE</scope>
    <source>
        <tissue evidence="2">Leaf</tissue>
    </source>
</reference>
<organism evidence="1">
    <name type="scientific">Daucus carota subsp. sativus</name>
    <name type="common">Carrot</name>
    <dbReference type="NCBI Taxonomy" id="79200"/>
    <lineage>
        <taxon>Eukaryota</taxon>
        <taxon>Viridiplantae</taxon>
        <taxon>Streptophyta</taxon>
        <taxon>Embryophyta</taxon>
        <taxon>Tracheophyta</taxon>
        <taxon>Spermatophyta</taxon>
        <taxon>Magnoliopsida</taxon>
        <taxon>eudicotyledons</taxon>
        <taxon>Gunneridae</taxon>
        <taxon>Pentapetalae</taxon>
        <taxon>asterids</taxon>
        <taxon>campanulids</taxon>
        <taxon>Apiales</taxon>
        <taxon>Apiaceae</taxon>
        <taxon>Apioideae</taxon>
        <taxon>Scandiceae</taxon>
        <taxon>Daucinae</taxon>
        <taxon>Daucus</taxon>
        <taxon>Daucus sect. Daucus</taxon>
    </lineage>
</organism>
<dbReference type="Proteomes" id="UP000077755">
    <property type="component" value="Chromosome 2"/>
</dbReference>